<name>A0ABN9HGP5_9NEOB</name>
<organism evidence="1 2">
    <name type="scientific">Staurois parvus</name>
    <dbReference type="NCBI Taxonomy" id="386267"/>
    <lineage>
        <taxon>Eukaryota</taxon>
        <taxon>Metazoa</taxon>
        <taxon>Chordata</taxon>
        <taxon>Craniata</taxon>
        <taxon>Vertebrata</taxon>
        <taxon>Euteleostomi</taxon>
        <taxon>Amphibia</taxon>
        <taxon>Batrachia</taxon>
        <taxon>Anura</taxon>
        <taxon>Neobatrachia</taxon>
        <taxon>Ranoidea</taxon>
        <taxon>Ranidae</taxon>
        <taxon>Staurois</taxon>
    </lineage>
</organism>
<evidence type="ECO:0000313" key="2">
    <source>
        <dbReference type="Proteomes" id="UP001162483"/>
    </source>
</evidence>
<feature type="non-terminal residue" evidence="1">
    <location>
        <position position="1"/>
    </location>
</feature>
<keyword evidence="2" id="KW-1185">Reference proteome</keyword>
<accession>A0ABN9HGP5</accession>
<evidence type="ECO:0000313" key="1">
    <source>
        <dbReference type="EMBL" id="CAI9619747.1"/>
    </source>
</evidence>
<reference evidence="1" key="1">
    <citation type="submission" date="2023-05" db="EMBL/GenBank/DDBJ databases">
        <authorList>
            <person name="Stuckert A."/>
        </authorList>
    </citation>
    <scope>NUCLEOTIDE SEQUENCE</scope>
</reference>
<gene>
    <name evidence="1" type="ORF">SPARVUS_LOCUS15884154</name>
</gene>
<sequence>QYIVQSRVCPIYTREKSVISISRVDNSPAIHQLALFHHLFNNPMDLFPPLCTTDVVSICGSIHMLKSPATIKYPFPKSINLLITPFKNISGFLLGQYMFASVHSMSCSLPFKNKNLPSRVCLSIFQFKPNVFYKSYSHALRSLNWGICIIPCRVLPRVQLNIIFFFLTLDVFPAKRQLRPLYVVILYIV</sequence>
<proteinExistence type="predicted"/>
<comment type="caution">
    <text evidence="1">The sequence shown here is derived from an EMBL/GenBank/DDBJ whole genome shotgun (WGS) entry which is preliminary data.</text>
</comment>
<dbReference type="EMBL" id="CATNWA010020749">
    <property type="protein sequence ID" value="CAI9619747.1"/>
    <property type="molecule type" value="Genomic_DNA"/>
</dbReference>
<dbReference type="Proteomes" id="UP001162483">
    <property type="component" value="Unassembled WGS sequence"/>
</dbReference>
<protein>
    <submittedName>
        <fullName evidence="1">Uncharacterized protein</fullName>
    </submittedName>
</protein>